<dbReference type="PANTHER" id="PTHR43152">
    <property type="entry name" value="UVRABC SYSTEM PROTEIN A"/>
    <property type="match status" value="1"/>
</dbReference>
<evidence type="ECO:0000256" key="13">
    <source>
        <dbReference type="ARBA" id="ARBA00039316"/>
    </source>
</evidence>
<keyword evidence="5" id="KW-0227">DNA damage</keyword>
<dbReference type="GO" id="GO:0005737">
    <property type="term" value="C:cytoplasm"/>
    <property type="evidence" value="ECO:0007669"/>
    <property type="project" value="UniProtKB-SubCell"/>
</dbReference>
<dbReference type="Gene3D" id="1.20.1580.10">
    <property type="entry name" value="ABC transporter ATPase like domain"/>
    <property type="match status" value="1"/>
</dbReference>
<dbReference type="GO" id="GO:0004518">
    <property type="term" value="F:nuclease activity"/>
    <property type="evidence" value="ECO:0007669"/>
    <property type="project" value="UniProtKB-KW"/>
</dbReference>
<dbReference type="GO" id="GO:0005524">
    <property type="term" value="F:ATP binding"/>
    <property type="evidence" value="ECO:0007669"/>
    <property type="project" value="UniProtKB-KW"/>
</dbReference>
<evidence type="ECO:0000256" key="5">
    <source>
        <dbReference type="ARBA" id="ARBA00022763"/>
    </source>
</evidence>
<evidence type="ECO:0000256" key="1">
    <source>
        <dbReference type="ARBA" id="ARBA00004496"/>
    </source>
</evidence>
<keyword evidence="4" id="KW-0547">Nucleotide-binding</keyword>
<evidence type="ECO:0000256" key="11">
    <source>
        <dbReference type="ARBA" id="ARBA00023236"/>
    </source>
</evidence>
<comment type="caution">
    <text evidence="16">The sequence shown here is derived from an EMBL/GenBank/DDBJ whole genome shotgun (WGS) entry which is preliminary data.</text>
</comment>
<evidence type="ECO:0000256" key="4">
    <source>
        <dbReference type="ARBA" id="ARBA00022741"/>
    </source>
</evidence>
<evidence type="ECO:0000313" key="17">
    <source>
        <dbReference type="Proteomes" id="UP000029380"/>
    </source>
</evidence>
<evidence type="ECO:0000256" key="6">
    <source>
        <dbReference type="ARBA" id="ARBA00022769"/>
    </source>
</evidence>
<dbReference type="FunFam" id="3.40.50.300:FF:000028">
    <property type="entry name" value="UvrABC system protein A"/>
    <property type="match status" value="1"/>
</dbReference>
<evidence type="ECO:0000256" key="10">
    <source>
        <dbReference type="ARBA" id="ARBA00023204"/>
    </source>
</evidence>
<comment type="subcellular location">
    <subcellularLocation>
        <location evidence="1">Cytoplasm</location>
    </subcellularLocation>
</comment>
<dbReference type="PANTHER" id="PTHR43152:SF3">
    <property type="entry name" value="UVRABC SYSTEM PROTEIN A"/>
    <property type="match status" value="1"/>
</dbReference>
<evidence type="ECO:0000256" key="12">
    <source>
        <dbReference type="ARBA" id="ARBA00038000"/>
    </source>
</evidence>
<feature type="domain" description="UvrA interaction" evidence="15">
    <location>
        <begin position="132"/>
        <end position="238"/>
    </location>
</feature>
<dbReference type="AlphaFoldDB" id="A0A091C4X2"/>
<name>A0A091C4X2_9ENTE</name>
<dbReference type="Gene3D" id="3.40.50.300">
    <property type="entry name" value="P-loop containing nucleotide triphosphate hydrolases"/>
    <property type="match status" value="1"/>
</dbReference>
<keyword evidence="9" id="KW-0238">DNA-binding</keyword>
<evidence type="ECO:0000259" key="15">
    <source>
        <dbReference type="Pfam" id="PF17760"/>
    </source>
</evidence>
<keyword evidence="8" id="KW-0267">Excision nuclease</keyword>
<reference evidence="16 17" key="1">
    <citation type="submission" date="2014-08" db="EMBL/GenBank/DDBJ databases">
        <title>Genome sequence of Tetragenococcus muriaticus.</title>
        <authorList>
            <person name="Chuea-nongthon C."/>
            <person name="Rodtong S."/>
            <person name="Yongsawatdigul J."/>
            <person name="Steele J.L."/>
            <person name="Liu X.-y."/>
            <person name="Speers J."/>
            <person name="Glasner J.D."/>
            <person name="Neeno-Eckwall E.C."/>
        </authorList>
    </citation>
    <scope>NUCLEOTIDE SEQUENCE [LARGE SCALE GENOMIC DNA]</scope>
    <source>
        <strain evidence="16 17">PMC-11-5</strain>
    </source>
</reference>
<evidence type="ECO:0000256" key="14">
    <source>
        <dbReference type="ARBA" id="ARBA00042156"/>
    </source>
</evidence>
<dbReference type="PATRIC" id="fig|1302649.3.peg.1234"/>
<dbReference type="InterPro" id="IPR041102">
    <property type="entry name" value="UvrA_inter"/>
</dbReference>
<dbReference type="CDD" id="cd03270">
    <property type="entry name" value="ABC_UvrA_I"/>
    <property type="match status" value="1"/>
</dbReference>
<dbReference type="Pfam" id="PF17760">
    <property type="entry name" value="UvrA_inter"/>
    <property type="match status" value="1"/>
</dbReference>
<dbReference type="Proteomes" id="UP000029380">
    <property type="component" value="Unassembled WGS sequence"/>
</dbReference>
<protein>
    <recommendedName>
        <fullName evidence="13">UvrABC system protein A</fullName>
    </recommendedName>
    <alternativeName>
        <fullName evidence="14">Excinuclease ABC subunit A</fullName>
    </alternativeName>
</protein>
<keyword evidence="2" id="KW-0963">Cytoplasm</keyword>
<dbReference type="GO" id="GO:0003677">
    <property type="term" value="F:DNA binding"/>
    <property type="evidence" value="ECO:0007669"/>
    <property type="project" value="UniProtKB-KW"/>
</dbReference>
<evidence type="ECO:0000313" key="16">
    <source>
        <dbReference type="EMBL" id="KFN91740.1"/>
    </source>
</evidence>
<evidence type="ECO:0000256" key="2">
    <source>
        <dbReference type="ARBA" id="ARBA00022490"/>
    </source>
</evidence>
<dbReference type="Gene3D" id="3.30.190.20">
    <property type="match status" value="1"/>
</dbReference>
<evidence type="ECO:0000256" key="7">
    <source>
        <dbReference type="ARBA" id="ARBA00022840"/>
    </source>
</evidence>
<keyword evidence="7" id="KW-0067">ATP-binding</keyword>
<keyword evidence="11" id="KW-0742">SOS response</keyword>
<organism evidence="16 17">
    <name type="scientific">Tetragenococcus muriaticus PMC-11-5</name>
    <dbReference type="NCBI Taxonomy" id="1302649"/>
    <lineage>
        <taxon>Bacteria</taxon>
        <taxon>Bacillati</taxon>
        <taxon>Bacillota</taxon>
        <taxon>Bacilli</taxon>
        <taxon>Lactobacillales</taxon>
        <taxon>Enterococcaceae</taxon>
        <taxon>Tetragenococcus</taxon>
    </lineage>
</organism>
<dbReference type="GO" id="GO:0009432">
    <property type="term" value="P:SOS response"/>
    <property type="evidence" value="ECO:0007669"/>
    <property type="project" value="UniProtKB-KW"/>
</dbReference>
<dbReference type="SUPFAM" id="SSF52540">
    <property type="entry name" value="P-loop containing nucleoside triphosphate hydrolases"/>
    <property type="match status" value="1"/>
</dbReference>
<dbReference type="EMBL" id="JPVU01000132">
    <property type="protein sequence ID" value="KFN91740.1"/>
    <property type="molecule type" value="Genomic_DNA"/>
</dbReference>
<evidence type="ECO:0000256" key="8">
    <source>
        <dbReference type="ARBA" id="ARBA00022881"/>
    </source>
</evidence>
<accession>A0A091C4X2</accession>
<gene>
    <name evidence="16" type="ORF">TMUPMC115_1231</name>
</gene>
<keyword evidence="10" id="KW-0234">DNA repair</keyword>
<proteinExistence type="inferred from homology"/>
<sequence>MASDNIVIHGARAHNLKNVDVTIPRDNLVVVTGLSGSGKSSLAFDTLYAEGQRRYVESLSSYARQFLGQMDKPDVDSIDGLSPAISIDQKTTSKNPRSTVGTVTEINDYLRLLYARVGHPICPNDHIEITSQSPEQMVDQVLELPERSRIQLFAPVVVQKKGQHKKTLENVQKEGYVRVRVDNEIYDITEVPELEKNKKHDIAIVVDRIVIKEGVRSRLFDSFEAALRLTSGYAIVNVIDGEDMLFSEHYSCPYCGFTVGELEPRLFLLTHLLGLVQNAMV</sequence>
<dbReference type="InterPro" id="IPR027417">
    <property type="entry name" value="P-loop_NTPase"/>
</dbReference>
<keyword evidence="6" id="KW-0228">DNA excision</keyword>
<dbReference type="GO" id="GO:0006281">
    <property type="term" value="P:DNA repair"/>
    <property type="evidence" value="ECO:0007669"/>
    <property type="project" value="UniProtKB-KW"/>
</dbReference>
<evidence type="ECO:0000256" key="3">
    <source>
        <dbReference type="ARBA" id="ARBA00022737"/>
    </source>
</evidence>
<evidence type="ECO:0000256" key="9">
    <source>
        <dbReference type="ARBA" id="ARBA00023125"/>
    </source>
</evidence>
<comment type="similarity">
    <text evidence="12">Belongs to the ABC transporter superfamily. UvrA family.</text>
</comment>
<keyword evidence="3" id="KW-0677">Repeat</keyword>